<dbReference type="RefSeq" id="WP_107722215.1">
    <property type="nucleotide sequence ID" value="NZ_CP028475.1"/>
</dbReference>
<dbReference type="KEGG" id="cbak:DA792_19495"/>
<sequence>MPDIEDDAISDPDTFFTLPDVISLANEQVQIGNLQILANKTGLEPNEILGILKVIRKADIKRLQILRLAFGVHRATAGPDS</sequence>
<proteinExistence type="predicted"/>
<dbReference type="AlphaFoldDB" id="A0A2R4M7C2"/>
<reference evidence="1 2" key="1">
    <citation type="submission" date="2018-03" db="EMBL/GenBank/DDBJ databases">
        <title>The Complete Genome of Celeribacter baekdonensis strain LH4, a Thiosulfate-Oxidizing Alphaproteobacterium Isolated from Gulf of Mexico Continental Slope Sediments.</title>
        <authorList>
            <person name="Flood B.E."/>
            <person name="Bailey J.V."/>
            <person name="Leprich D."/>
        </authorList>
    </citation>
    <scope>NUCLEOTIDE SEQUENCE [LARGE SCALE GENOMIC DNA]</scope>
    <source>
        <strain evidence="1 2">LH4</strain>
    </source>
</reference>
<organism evidence="1 2">
    <name type="scientific">Celeribacter baekdonensis</name>
    <dbReference type="NCBI Taxonomy" id="875171"/>
    <lineage>
        <taxon>Bacteria</taxon>
        <taxon>Pseudomonadati</taxon>
        <taxon>Pseudomonadota</taxon>
        <taxon>Alphaproteobacteria</taxon>
        <taxon>Rhodobacterales</taxon>
        <taxon>Roseobacteraceae</taxon>
        <taxon>Celeribacter</taxon>
    </lineage>
</organism>
<name>A0A2R4M7C2_9RHOB</name>
<dbReference type="EMBL" id="CP028475">
    <property type="protein sequence ID" value="AVW92997.1"/>
    <property type="molecule type" value="Genomic_DNA"/>
</dbReference>
<dbReference type="Proteomes" id="UP000241447">
    <property type="component" value="Chromosome"/>
</dbReference>
<evidence type="ECO:0000313" key="2">
    <source>
        <dbReference type="Proteomes" id="UP000241447"/>
    </source>
</evidence>
<accession>A0A2R4M7C2</accession>
<evidence type="ECO:0000313" key="1">
    <source>
        <dbReference type="EMBL" id="AVW92997.1"/>
    </source>
</evidence>
<protein>
    <submittedName>
        <fullName evidence="1">Uncharacterized protein</fullName>
    </submittedName>
</protein>
<gene>
    <name evidence="1" type="ORF">DA792_19495</name>
</gene>